<feature type="transmembrane region" description="Helical" evidence="9">
    <location>
        <begin position="209"/>
        <end position="231"/>
    </location>
</feature>
<evidence type="ECO:0000256" key="8">
    <source>
        <dbReference type="SAM" id="MobiDB-lite"/>
    </source>
</evidence>
<dbReference type="Pfam" id="PF09594">
    <property type="entry name" value="GT87"/>
    <property type="match status" value="1"/>
</dbReference>
<organism evidence="10 11">
    <name type="scientific">Phytohabitans rumicis</name>
    <dbReference type="NCBI Taxonomy" id="1076125"/>
    <lineage>
        <taxon>Bacteria</taxon>
        <taxon>Bacillati</taxon>
        <taxon>Actinomycetota</taxon>
        <taxon>Actinomycetes</taxon>
        <taxon>Micromonosporales</taxon>
        <taxon>Micromonosporaceae</taxon>
    </lineage>
</organism>
<evidence type="ECO:0000256" key="6">
    <source>
        <dbReference type="ARBA" id="ARBA00023136"/>
    </source>
</evidence>
<evidence type="ECO:0000256" key="4">
    <source>
        <dbReference type="ARBA" id="ARBA00022692"/>
    </source>
</evidence>
<evidence type="ECO:0000313" key="11">
    <source>
        <dbReference type="Proteomes" id="UP000482960"/>
    </source>
</evidence>
<feature type="transmembrane region" description="Helical" evidence="9">
    <location>
        <begin position="369"/>
        <end position="387"/>
    </location>
</feature>
<evidence type="ECO:0000256" key="7">
    <source>
        <dbReference type="ARBA" id="ARBA00024033"/>
    </source>
</evidence>
<comment type="caution">
    <text evidence="10">The sequence shown here is derived from an EMBL/GenBank/DDBJ whole genome shotgun (WGS) entry which is preliminary data.</text>
</comment>
<feature type="transmembrane region" description="Helical" evidence="9">
    <location>
        <begin position="33"/>
        <end position="52"/>
    </location>
</feature>
<reference evidence="10 11" key="2">
    <citation type="submission" date="2020-03" db="EMBL/GenBank/DDBJ databases">
        <authorList>
            <person name="Ichikawa N."/>
            <person name="Kimura A."/>
            <person name="Kitahashi Y."/>
            <person name="Uohara A."/>
        </authorList>
    </citation>
    <scope>NUCLEOTIDE SEQUENCE [LARGE SCALE GENOMIC DNA]</scope>
    <source>
        <strain evidence="10 11">NBRC 108638</strain>
    </source>
</reference>
<accession>A0A6V8LJA2</accession>
<feature type="transmembrane region" description="Helical" evidence="9">
    <location>
        <begin position="176"/>
        <end position="197"/>
    </location>
</feature>
<evidence type="ECO:0000256" key="9">
    <source>
        <dbReference type="SAM" id="Phobius"/>
    </source>
</evidence>
<keyword evidence="2" id="KW-1003">Cell membrane</keyword>
<evidence type="ECO:0000256" key="1">
    <source>
        <dbReference type="ARBA" id="ARBA00004651"/>
    </source>
</evidence>
<comment type="similarity">
    <text evidence="7">Belongs to the glycosyltransferase 87 family.</text>
</comment>
<gene>
    <name evidence="10" type="ORF">Prum_083510</name>
</gene>
<proteinExistence type="inferred from homology"/>
<comment type="subcellular location">
    <subcellularLocation>
        <location evidence="1">Cell membrane</location>
        <topology evidence="1">Multi-pass membrane protein</topology>
    </subcellularLocation>
</comment>
<evidence type="ECO:0000256" key="5">
    <source>
        <dbReference type="ARBA" id="ARBA00022989"/>
    </source>
</evidence>
<dbReference type="InterPro" id="IPR018584">
    <property type="entry name" value="GT87"/>
</dbReference>
<evidence type="ECO:0000256" key="3">
    <source>
        <dbReference type="ARBA" id="ARBA00022679"/>
    </source>
</evidence>
<dbReference type="Proteomes" id="UP000482960">
    <property type="component" value="Unassembled WGS sequence"/>
</dbReference>
<dbReference type="GO" id="GO:0016758">
    <property type="term" value="F:hexosyltransferase activity"/>
    <property type="evidence" value="ECO:0007669"/>
    <property type="project" value="InterPro"/>
</dbReference>
<keyword evidence="6 9" id="KW-0472">Membrane</keyword>
<sequence>MPVQGPVVALWALVAMSAVAFGTAFWRRWAPPLWVALAVGLGVRAVTVALSYDLTPRDVAIYFQNAGRLVLDGADPLTGLPRFQWNFLPLMPYIFGAEISTGLPWQVAGKIAPVLADLAMIVLLMRLGGAERGSLAAFLYAVCPLAILVTAVHGQVEPVSLALGVGALLAARRGGPGWAGLLAGLAVASKTWPVILIPGILREVPVRRWWAVTAGAVVAPLLLLASIPLFLHDSVREAVHVLTSYRSLVGRWGWAGVLNYLDVAGFGYAGPKIDTIQRVGTLVTAVAVLSVLVLFRKADAIALTAALLLAFLAVTAGFGVQYLLWPLPFVLLLQKRLGLVWALLASGWAAFFYLVTVPYPKLNYFTEDTLRWSSLLVIAAGVAAIPWRDRSKEATQPVIAAPKPDQLPRKPVPAGG</sequence>
<evidence type="ECO:0000313" key="10">
    <source>
        <dbReference type="EMBL" id="GFJ94709.1"/>
    </source>
</evidence>
<feature type="transmembrane region" description="Helical" evidence="9">
    <location>
        <begin position="301"/>
        <end position="325"/>
    </location>
</feature>
<name>A0A6V8LJA2_9ACTN</name>
<dbReference type="GO" id="GO:0005886">
    <property type="term" value="C:plasma membrane"/>
    <property type="evidence" value="ECO:0007669"/>
    <property type="project" value="UniProtKB-SubCell"/>
</dbReference>
<keyword evidence="3" id="KW-0808">Transferase</keyword>
<feature type="transmembrane region" description="Helical" evidence="9">
    <location>
        <begin position="6"/>
        <end position="26"/>
    </location>
</feature>
<keyword evidence="5 9" id="KW-1133">Transmembrane helix</keyword>
<evidence type="ECO:0000256" key="2">
    <source>
        <dbReference type="ARBA" id="ARBA00022475"/>
    </source>
</evidence>
<dbReference type="AlphaFoldDB" id="A0A6V8LJA2"/>
<evidence type="ECO:0008006" key="12">
    <source>
        <dbReference type="Google" id="ProtNLM"/>
    </source>
</evidence>
<dbReference type="EMBL" id="BLPG01000001">
    <property type="protein sequence ID" value="GFJ94709.1"/>
    <property type="molecule type" value="Genomic_DNA"/>
</dbReference>
<keyword evidence="11" id="KW-1185">Reference proteome</keyword>
<feature type="region of interest" description="Disordered" evidence="8">
    <location>
        <begin position="396"/>
        <end position="416"/>
    </location>
</feature>
<protein>
    <recommendedName>
        <fullName evidence="12">DUF2029 domain-containing protein</fullName>
    </recommendedName>
</protein>
<keyword evidence="4 9" id="KW-0812">Transmembrane</keyword>
<feature type="transmembrane region" description="Helical" evidence="9">
    <location>
        <begin position="337"/>
        <end position="357"/>
    </location>
</feature>
<feature type="transmembrane region" description="Helical" evidence="9">
    <location>
        <begin position="137"/>
        <end position="156"/>
    </location>
</feature>
<reference evidence="10 11" key="1">
    <citation type="submission" date="2020-03" db="EMBL/GenBank/DDBJ databases">
        <title>Whole genome shotgun sequence of Phytohabitans rumicis NBRC 108638.</title>
        <authorList>
            <person name="Komaki H."/>
            <person name="Tamura T."/>
        </authorList>
    </citation>
    <scope>NUCLEOTIDE SEQUENCE [LARGE SCALE GENOMIC DNA]</scope>
    <source>
        <strain evidence="10 11">NBRC 108638</strain>
    </source>
</reference>
<feature type="transmembrane region" description="Helical" evidence="9">
    <location>
        <begin position="276"/>
        <end position="295"/>
    </location>
</feature>